<sequence>MITTSVVISDTKLLSRIMTTARGYTARVRVGYFGNERHAGKRPITMGNLAGIHEHGTRHTPKRMFVYPALKKNRGKYLKLAGGSFLPIVRGRKTATQTWHYVGQEAVKDVQDFMVTATFTPLSPKNH</sequence>
<dbReference type="EMBL" id="MXAP01000097">
    <property type="protein sequence ID" value="OPH36297.1"/>
    <property type="molecule type" value="Genomic_DNA"/>
</dbReference>
<accession>A0A378QM95</accession>
<dbReference type="Proteomes" id="UP000190777">
    <property type="component" value="Unassembled WGS sequence"/>
</dbReference>
<gene>
    <name evidence="1" type="ORF">B5J93_09570</name>
    <name evidence="2" type="ORF">NCTC11012_00250</name>
</gene>
<protein>
    <submittedName>
        <fullName evidence="2">Uncharacterized protein</fullName>
    </submittedName>
</protein>
<dbReference type="RefSeq" id="WP_079326187.1">
    <property type="nucleotide sequence ID" value="NZ_MXAP01000097.1"/>
</dbReference>
<dbReference type="AlphaFoldDB" id="A0A378QM95"/>
<reference evidence="1 3" key="1">
    <citation type="submission" date="2017-03" db="EMBL/GenBank/DDBJ databases">
        <title>Draft genome sequence of Moraxella equi CCUG 4950T type strain.</title>
        <authorList>
            <person name="Salva-Serra F."/>
            <person name="Engstrom-Jakobsson H."/>
            <person name="Thorell K."/>
            <person name="Jaen-Luchoro D."/>
            <person name="Gonzales-Siles L."/>
            <person name="Karlsson R."/>
            <person name="Yazdan S."/>
            <person name="Boulund F."/>
            <person name="Johnning A."/>
            <person name="Engstrand L."/>
            <person name="Kristiansson E."/>
            <person name="Moore E."/>
        </authorList>
    </citation>
    <scope>NUCLEOTIDE SEQUENCE [LARGE SCALE GENOMIC DNA]</scope>
    <source>
        <strain evidence="1 3">CCUG 4950</strain>
    </source>
</reference>
<organism evidence="2 4">
    <name type="scientific">Moraxella equi</name>
    <dbReference type="NCBI Taxonomy" id="60442"/>
    <lineage>
        <taxon>Bacteria</taxon>
        <taxon>Pseudomonadati</taxon>
        <taxon>Pseudomonadota</taxon>
        <taxon>Gammaproteobacteria</taxon>
        <taxon>Moraxellales</taxon>
        <taxon>Moraxellaceae</taxon>
        <taxon>Moraxella</taxon>
    </lineage>
</organism>
<evidence type="ECO:0000313" key="2">
    <source>
        <dbReference type="EMBL" id="STZ02027.1"/>
    </source>
</evidence>
<dbReference type="EMBL" id="UGQF01000001">
    <property type="protein sequence ID" value="STZ02027.1"/>
    <property type="molecule type" value="Genomic_DNA"/>
</dbReference>
<evidence type="ECO:0000313" key="3">
    <source>
        <dbReference type="Proteomes" id="UP000190777"/>
    </source>
</evidence>
<evidence type="ECO:0000313" key="4">
    <source>
        <dbReference type="Proteomes" id="UP000254618"/>
    </source>
</evidence>
<evidence type="ECO:0000313" key="1">
    <source>
        <dbReference type="EMBL" id="OPH36297.1"/>
    </source>
</evidence>
<keyword evidence="3" id="KW-1185">Reference proteome</keyword>
<reference evidence="2 4" key="2">
    <citation type="submission" date="2018-06" db="EMBL/GenBank/DDBJ databases">
        <authorList>
            <consortium name="Pathogen Informatics"/>
            <person name="Doyle S."/>
        </authorList>
    </citation>
    <scope>NUCLEOTIDE SEQUENCE [LARGE SCALE GENOMIC DNA]</scope>
    <source>
        <strain evidence="2 4">NCTC11012</strain>
    </source>
</reference>
<dbReference type="Proteomes" id="UP000254618">
    <property type="component" value="Unassembled WGS sequence"/>
</dbReference>
<proteinExistence type="predicted"/>
<name>A0A378QM95_9GAMM</name>